<accession>A0ACC2FEB8</accession>
<protein>
    <submittedName>
        <fullName evidence="1">Uncharacterized protein</fullName>
    </submittedName>
</protein>
<gene>
    <name evidence="1" type="ORF">DPEC_G00307290</name>
</gene>
<evidence type="ECO:0000313" key="1">
    <source>
        <dbReference type="EMBL" id="KAJ7989704.1"/>
    </source>
</evidence>
<evidence type="ECO:0000313" key="2">
    <source>
        <dbReference type="Proteomes" id="UP001157502"/>
    </source>
</evidence>
<dbReference type="EMBL" id="CM055756">
    <property type="protein sequence ID" value="KAJ7989704.1"/>
    <property type="molecule type" value="Genomic_DNA"/>
</dbReference>
<name>A0ACC2FEB8_DALPE</name>
<dbReference type="Proteomes" id="UP001157502">
    <property type="component" value="Chromosome 29"/>
</dbReference>
<comment type="caution">
    <text evidence="1">The sequence shown here is derived from an EMBL/GenBank/DDBJ whole genome shotgun (WGS) entry which is preliminary data.</text>
</comment>
<sequence length="80" mass="8962">MLYSMAGFPYAFPEKCVYKKLWSESCSWCGVSNEVAYTTTHYSTLLNKSPSCSGVFHLFFFLIVNIMHCLCSCGALPMAP</sequence>
<keyword evidence="2" id="KW-1185">Reference proteome</keyword>
<organism evidence="1 2">
    <name type="scientific">Dallia pectoralis</name>
    <name type="common">Alaska blackfish</name>
    <dbReference type="NCBI Taxonomy" id="75939"/>
    <lineage>
        <taxon>Eukaryota</taxon>
        <taxon>Metazoa</taxon>
        <taxon>Chordata</taxon>
        <taxon>Craniata</taxon>
        <taxon>Vertebrata</taxon>
        <taxon>Euteleostomi</taxon>
        <taxon>Actinopterygii</taxon>
        <taxon>Neopterygii</taxon>
        <taxon>Teleostei</taxon>
        <taxon>Protacanthopterygii</taxon>
        <taxon>Esociformes</taxon>
        <taxon>Umbridae</taxon>
        <taxon>Dallia</taxon>
    </lineage>
</organism>
<reference evidence="1" key="1">
    <citation type="submission" date="2021-05" db="EMBL/GenBank/DDBJ databases">
        <authorList>
            <person name="Pan Q."/>
            <person name="Jouanno E."/>
            <person name="Zahm M."/>
            <person name="Klopp C."/>
            <person name="Cabau C."/>
            <person name="Louis A."/>
            <person name="Berthelot C."/>
            <person name="Parey E."/>
            <person name="Roest Crollius H."/>
            <person name="Montfort J."/>
            <person name="Robinson-Rechavi M."/>
            <person name="Bouchez O."/>
            <person name="Lampietro C."/>
            <person name="Lopez Roques C."/>
            <person name="Donnadieu C."/>
            <person name="Postlethwait J."/>
            <person name="Bobe J."/>
            <person name="Dillon D."/>
            <person name="Chandos A."/>
            <person name="von Hippel F."/>
            <person name="Guiguen Y."/>
        </authorList>
    </citation>
    <scope>NUCLEOTIDE SEQUENCE</scope>
    <source>
        <strain evidence="1">YG-Jan2019</strain>
    </source>
</reference>
<proteinExistence type="predicted"/>